<dbReference type="Proteomes" id="UP000814140">
    <property type="component" value="Unassembled WGS sequence"/>
</dbReference>
<reference evidence="1" key="1">
    <citation type="submission" date="2021-03" db="EMBL/GenBank/DDBJ databases">
        <authorList>
            <consortium name="DOE Joint Genome Institute"/>
            <person name="Ahrendt S."/>
            <person name="Looney B.P."/>
            <person name="Miyauchi S."/>
            <person name="Morin E."/>
            <person name="Drula E."/>
            <person name="Courty P.E."/>
            <person name="Chicoki N."/>
            <person name="Fauchery L."/>
            <person name="Kohler A."/>
            <person name="Kuo A."/>
            <person name="Labutti K."/>
            <person name="Pangilinan J."/>
            <person name="Lipzen A."/>
            <person name="Riley R."/>
            <person name="Andreopoulos W."/>
            <person name="He G."/>
            <person name="Johnson J."/>
            <person name="Barry K.W."/>
            <person name="Grigoriev I.V."/>
            <person name="Nagy L."/>
            <person name="Hibbett D."/>
            <person name="Henrissat B."/>
            <person name="Matheny P.B."/>
            <person name="Labbe J."/>
            <person name="Martin F."/>
        </authorList>
    </citation>
    <scope>NUCLEOTIDE SEQUENCE</scope>
    <source>
        <strain evidence="1">HHB10654</strain>
    </source>
</reference>
<protein>
    <submittedName>
        <fullName evidence="1">Uncharacterized protein</fullName>
    </submittedName>
</protein>
<accession>A0ACB8T8G4</accession>
<evidence type="ECO:0000313" key="2">
    <source>
        <dbReference type="Proteomes" id="UP000814140"/>
    </source>
</evidence>
<sequence>MADWMPSEDFLTHNGRLPADDEAALVDDFTLLQNVGIRSFFDDPYGQHFMDQPFVGGHAYGPSEPGSDLTQATQLPVQQWSAQQWDPQQHWDPQQQWGLQQQWGPQQQWDLPPQWDPQQQWVAPEQLHQPLVPHSVAPPEPPMQTPSDTHTTTTQSQPPSGSFIERSAPTTKIRHKVHDGGIVKRKSAATKRGKTTPKGLENLPPCCRKIKPESLKKHRGSKAHIKANPEDAHLSKTRICGICGSKLERDDGLHRHMLAVHHIDTRKSSSAPPGTLAPSLGAPQYPGKAASGFRFAAPAVPTHDASLKNATTLSNQRETVEEILALFARAQGLPSPPVSEHSQL</sequence>
<comment type="caution">
    <text evidence="1">The sequence shown here is derived from an EMBL/GenBank/DDBJ whole genome shotgun (WGS) entry which is preliminary data.</text>
</comment>
<evidence type="ECO:0000313" key="1">
    <source>
        <dbReference type="EMBL" id="KAI0064722.1"/>
    </source>
</evidence>
<name>A0ACB8T8G4_9AGAM</name>
<dbReference type="EMBL" id="MU277198">
    <property type="protein sequence ID" value="KAI0064722.1"/>
    <property type="molecule type" value="Genomic_DNA"/>
</dbReference>
<keyword evidence="2" id="KW-1185">Reference proteome</keyword>
<gene>
    <name evidence="1" type="ORF">BV25DRAFT_282066</name>
</gene>
<reference evidence="1" key="2">
    <citation type="journal article" date="2022" name="New Phytol.">
        <title>Evolutionary transition to the ectomycorrhizal habit in the genomes of a hyperdiverse lineage of mushroom-forming fungi.</title>
        <authorList>
            <person name="Looney B."/>
            <person name="Miyauchi S."/>
            <person name="Morin E."/>
            <person name="Drula E."/>
            <person name="Courty P.E."/>
            <person name="Kohler A."/>
            <person name="Kuo A."/>
            <person name="LaButti K."/>
            <person name="Pangilinan J."/>
            <person name="Lipzen A."/>
            <person name="Riley R."/>
            <person name="Andreopoulos W."/>
            <person name="He G."/>
            <person name="Johnson J."/>
            <person name="Nolan M."/>
            <person name="Tritt A."/>
            <person name="Barry K.W."/>
            <person name="Grigoriev I.V."/>
            <person name="Nagy L.G."/>
            <person name="Hibbett D."/>
            <person name="Henrissat B."/>
            <person name="Matheny P.B."/>
            <person name="Labbe J."/>
            <person name="Martin F.M."/>
        </authorList>
    </citation>
    <scope>NUCLEOTIDE SEQUENCE</scope>
    <source>
        <strain evidence="1">HHB10654</strain>
    </source>
</reference>
<organism evidence="1 2">
    <name type="scientific">Artomyces pyxidatus</name>
    <dbReference type="NCBI Taxonomy" id="48021"/>
    <lineage>
        <taxon>Eukaryota</taxon>
        <taxon>Fungi</taxon>
        <taxon>Dikarya</taxon>
        <taxon>Basidiomycota</taxon>
        <taxon>Agaricomycotina</taxon>
        <taxon>Agaricomycetes</taxon>
        <taxon>Russulales</taxon>
        <taxon>Auriscalpiaceae</taxon>
        <taxon>Artomyces</taxon>
    </lineage>
</organism>
<proteinExistence type="predicted"/>